<dbReference type="PANTHER" id="PTHR30625:SF11">
    <property type="entry name" value="MOTA_TOLQ_EXBB PROTON CHANNEL DOMAIN-CONTAINING PROTEIN"/>
    <property type="match status" value="1"/>
</dbReference>
<evidence type="ECO:0000256" key="3">
    <source>
        <dbReference type="ARBA" id="ARBA00022475"/>
    </source>
</evidence>
<dbReference type="AlphaFoldDB" id="A0A3B0ZJ34"/>
<keyword evidence="6 7" id="KW-0472">Membrane</keyword>
<feature type="transmembrane region" description="Helical" evidence="7">
    <location>
        <begin position="150"/>
        <end position="170"/>
    </location>
</feature>
<protein>
    <submittedName>
        <fullName evidence="9">MotA/TolQ/ExbB proton channel family protein</fullName>
    </submittedName>
</protein>
<evidence type="ECO:0000256" key="1">
    <source>
        <dbReference type="ARBA" id="ARBA00004651"/>
    </source>
</evidence>
<reference evidence="9" key="1">
    <citation type="submission" date="2018-06" db="EMBL/GenBank/DDBJ databases">
        <authorList>
            <person name="Zhirakovskaya E."/>
        </authorList>
    </citation>
    <scope>NUCLEOTIDE SEQUENCE</scope>
</reference>
<gene>
    <name evidence="9" type="ORF">MNBD_GAMMA18-1046</name>
</gene>
<dbReference type="Pfam" id="PF01618">
    <property type="entry name" value="MotA_ExbB"/>
    <property type="match status" value="1"/>
</dbReference>
<feature type="transmembrane region" description="Helical" evidence="7">
    <location>
        <begin position="17"/>
        <end position="37"/>
    </location>
</feature>
<proteinExistence type="inferred from homology"/>
<keyword evidence="4 7" id="KW-0812">Transmembrane</keyword>
<name>A0A3B0ZJ34_9ZZZZ</name>
<dbReference type="EMBL" id="UOFP01000213">
    <property type="protein sequence ID" value="VAW88263.1"/>
    <property type="molecule type" value="Genomic_DNA"/>
</dbReference>
<keyword evidence="5 7" id="KW-1133">Transmembrane helix</keyword>
<keyword evidence="3" id="KW-1003">Cell membrane</keyword>
<dbReference type="InterPro" id="IPR002898">
    <property type="entry name" value="MotA_ExbB_proton_chnl"/>
</dbReference>
<evidence type="ECO:0000313" key="9">
    <source>
        <dbReference type="EMBL" id="VAW88263.1"/>
    </source>
</evidence>
<dbReference type="GO" id="GO:0017038">
    <property type="term" value="P:protein import"/>
    <property type="evidence" value="ECO:0007669"/>
    <property type="project" value="TreeGrafter"/>
</dbReference>
<feature type="domain" description="MotA/TolQ/ExbB proton channel" evidence="8">
    <location>
        <begin position="78"/>
        <end position="184"/>
    </location>
</feature>
<sequence length="210" mass="23074">MNVQYEFLSLMNSGGPIMWVIFVVACIAMALVVWEALRGQRLIKSARQDYHHLRTDNRYLPISTGNISPVAQLLTATHWSDVQSKEDMAREFNIHLAEITPKMEGSLATIAILASLLPMLGLLGTVTGMINVFEVIALHGSGKPDEMADGISQALLTTASGLIIAIPVIFMHHLLSRRVNALMAITHQAIQLILHRDVDTLKKAHHNANG</sequence>
<evidence type="ECO:0000256" key="4">
    <source>
        <dbReference type="ARBA" id="ARBA00022692"/>
    </source>
</evidence>
<accession>A0A3B0ZJ34</accession>
<comment type="similarity">
    <text evidence="2">Belongs to the ExbB/TolQ family.</text>
</comment>
<evidence type="ECO:0000256" key="6">
    <source>
        <dbReference type="ARBA" id="ARBA00023136"/>
    </source>
</evidence>
<dbReference type="PANTHER" id="PTHR30625">
    <property type="entry name" value="PROTEIN TOLQ"/>
    <property type="match status" value="1"/>
</dbReference>
<dbReference type="GO" id="GO:0005886">
    <property type="term" value="C:plasma membrane"/>
    <property type="evidence" value="ECO:0007669"/>
    <property type="project" value="UniProtKB-SubCell"/>
</dbReference>
<evidence type="ECO:0000256" key="2">
    <source>
        <dbReference type="ARBA" id="ARBA00010442"/>
    </source>
</evidence>
<evidence type="ECO:0000256" key="7">
    <source>
        <dbReference type="SAM" id="Phobius"/>
    </source>
</evidence>
<comment type="subcellular location">
    <subcellularLocation>
        <location evidence="1">Cell membrane</location>
        <topology evidence="1">Multi-pass membrane protein</topology>
    </subcellularLocation>
</comment>
<evidence type="ECO:0000259" key="8">
    <source>
        <dbReference type="Pfam" id="PF01618"/>
    </source>
</evidence>
<dbReference type="InterPro" id="IPR050790">
    <property type="entry name" value="ExbB/TolQ_transport"/>
</dbReference>
<organism evidence="9">
    <name type="scientific">hydrothermal vent metagenome</name>
    <dbReference type="NCBI Taxonomy" id="652676"/>
    <lineage>
        <taxon>unclassified sequences</taxon>
        <taxon>metagenomes</taxon>
        <taxon>ecological metagenomes</taxon>
    </lineage>
</organism>
<feature type="transmembrane region" description="Helical" evidence="7">
    <location>
        <begin position="107"/>
        <end position="130"/>
    </location>
</feature>
<evidence type="ECO:0000256" key="5">
    <source>
        <dbReference type="ARBA" id="ARBA00022989"/>
    </source>
</evidence>